<reference evidence="1" key="1">
    <citation type="submission" date="2018-11" db="EMBL/GenBank/DDBJ databases">
        <title>A distinct lineage of giant viruses engineers rhodopsin photosystems in predatory marine eukaryotes.</title>
        <authorList>
            <person name="Needham D.M."/>
            <person name="Yoshizawa S."/>
            <person name="Hosaka T."/>
            <person name="Poirier C."/>
            <person name="Choi C.-J."/>
            <person name="Hehenberger E."/>
            <person name="Irwin N.A.T."/>
            <person name="Wilken S."/>
            <person name="Yung C.-M."/>
            <person name="Bachy C."/>
            <person name="Kurihara R."/>
            <person name="Nakajima Y."/>
            <person name="Kojima K."/>
            <person name="Kimura-Someya T."/>
            <person name="Leonard G."/>
            <person name="Malmstrom R.R."/>
            <person name="Mende D."/>
            <person name="Olson D.K."/>
            <person name="Sudo Y."/>
            <person name="Sudek S."/>
            <person name="Richards T.A."/>
            <person name="DeLong E.F."/>
            <person name="Keeling P.J."/>
            <person name="Santoro A.E."/>
            <person name="Shirouzu M."/>
            <person name="Iwasaki W."/>
            <person name="Worden A.Z."/>
        </authorList>
    </citation>
    <scope>NUCLEOTIDE SEQUENCE</scope>
</reference>
<evidence type="ECO:0000313" key="1">
    <source>
        <dbReference type="EMBL" id="QDY52332.1"/>
    </source>
</evidence>
<organism evidence="1">
    <name type="scientific">Mimiviridae sp. ChoanoV1</name>
    <dbReference type="NCBI Taxonomy" id="2596887"/>
    <lineage>
        <taxon>Viruses</taxon>
        <taxon>Varidnaviria</taxon>
        <taxon>Bamfordvirae</taxon>
        <taxon>Nucleocytoviricota</taxon>
        <taxon>Megaviricetes</taxon>
        <taxon>Imitervirales</taxon>
        <taxon>Schizomimiviridae</taxon>
    </lineage>
</organism>
<accession>A0A5B8IJ23</accession>
<dbReference type="EMBL" id="MK250090">
    <property type="protein sequence ID" value="QDY52332.1"/>
    <property type="molecule type" value="Genomic_DNA"/>
</dbReference>
<protein>
    <submittedName>
        <fullName evidence="1">Uncharacterized protein</fullName>
    </submittedName>
</protein>
<name>A0A5B8IJ23_9VIRU</name>
<proteinExistence type="predicted"/>
<sequence length="47" mass="5466">MLSNKINEMNTNQILIKNTFIKLEELIKVIKSTNHMLSNLDHLDDTP</sequence>
<gene>
    <name evidence="1" type="ORF">6_44</name>
</gene>